<dbReference type="InParanoid" id="J4GP14"/>
<dbReference type="GeneID" id="24097141"/>
<protein>
    <submittedName>
        <fullName evidence="2">Uncharacterized protein</fullName>
    </submittedName>
</protein>
<feature type="compositionally biased region" description="Low complexity" evidence="1">
    <location>
        <begin position="19"/>
        <end position="41"/>
    </location>
</feature>
<feature type="region of interest" description="Disordered" evidence="1">
    <location>
        <begin position="17"/>
        <end position="44"/>
    </location>
</feature>
<accession>J4GP14</accession>
<dbReference type="AlphaFoldDB" id="J4GP14"/>
<feature type="region of interest" description="Disordered" evidence="1">
    <location>
        <begin position="145"/>
        <end position="193"/>
    </location>
</feature>
<evidence type="ECO:0000256" key="1">
    <source>
        <dbReference type="SAM" id="MobiDB-lite"/>
    </source>
</evidence>
<dbReference type="HOGENOM" id="CLU_883158_0_0_1"/>
<dbReference type="OrthoDB" id="2798956at2759"/>
<name>J4GP14_9APHY</name>
<organism evidence="2 3">
    <name type="scientific">Fibroporia radiculosa</name>
    <dbReference type="NCBI Taxonomy" id="599839"/>
    <lineage>
        <taxon>Eukaryota</taxon>
        <taxon>Fungi</taxon>
        <taxon>Dikarya</taxon>
        <taxon>Basidiomycota</taxon>
        <taxon>Agaricomycotina</taxon>
        <taxon>Agaricomycetes</taxon>
        <taxon>Polyporales</taxon>
        <taxon>Fibroporiaceae</taxon>
        <taxon>Fibroporia</taxon>
    </lineage>
</organism>
<dbReference type="Proteomes" id="UP000006352">
    <property type="component" value="Unassembled WGS sequence"/>
</dbReference>
<gene>
    <name evidence="2" type="ORF">FIBRA_04310</name>
</gene>
<evidence type="ECO:0000313" key="3">
    <source>
        <dbReference type="Proteomes" id="UP000006352"/>
    </source>
</evidence>
<keyword evidence="3" id="KW-1185">Reference proteome</keyword>
<proteinExistence type="predicted"/>
<evidence type="ECO:0000313" key="2">
    <source>
        <dbReference type="EMBL" id="CCM02230.1"/>
    </source>
</evidence>
<feature type="compositionally biased region" description="Pro residues" evidence="1">
    <location>
        <begin position="153"/>
        <end position="165"/>
    </location>
</feature>
<dbReference type="EMBL" id="HE797068">
    <property type="protein sequence ID" value="CCM02230.1"/>
    <property type="molecule type" value="Genomic_DNA"/>
</dbReference>
<dbReference type="RefSeq" id="XP_012181513.1">
    <property type="nucleotide sequence ID" value="XM_012326123.1"/>
</dbReference>
<feature type="compositionally biased region" description="Polar residues" evidence="1">
    <location>
        <begin position="168"/>
        <end position="193"/>
    </location>
</feature>
<feature type="region of interest" description="Disordered" evidence="1">
    <location>
        <begin position="210"/>
        <end position="236"/>
    </location>
</feature>
<sequence>MASTSFSRALPLAGPGGISHSFSTTKPSPFSSTQAASAPASPYRPNKAELEAKLAHAQVRAQARRTIAYQGIGLGLPADLFRPQSRIVCAGNDVPASEWVCNDTVPTHITKLPMAHSSVSPSLPSSPALPFSPELARAGVGSAQFGRITTSTPPSPTLGTQPPPQSLYTVTPHTSPPQRTTDAPGASSFQQSGQATGVDFELVFSPVTQSAFPGPRMGPRRPASISLHAPGAPSPDPIVSPTELKMRNFPLTPGAPLYRPSKESHCLRTLGVTLTERTPADGGAECFHPATTVTTSVGLGIDMGAEPAEGDGLNTHYE</sequence>
<reference evidence="2 3" key="1">
    <citation type="journal article" date="2012" name="Appl. Environ. Microbiol.">
        <title>Short-read sequencing for genomic analysis of the brown rot fungus Fibroporia radiculosa.</title>
        <authorList>
            <person name="Tang J.D."/>
            <person name="Perkins A.D."/>
            <person name="Sonstegard T.S."/>
            <person name="Schroeder S.G."/>
            <person name="Burgess S.C."/>
            <person name="Diehl S.V."/>
        </authorList>
    </citation>
    <scope>NUCLEOTIDE SEQUENCE [LARGE SCALE GENOMIC DNA]</scope>
    <source>
        <strain evidence="2 3">TFFH 294</strain>
    </source>
</reference>